<keyword evidence="4" id="KW-1185">Reference proteome</keyword>
<dbReference type="EMBL" id="JARKHS020003639">
    <property type="protein sequence ID" value="KAK8785357.1"/>
    <property type="molecule type" value="Genomic_DNA"/>
</dbReference>
<dbReference type="InterPro" id="IPR012337">
    <property type="entry name" value="RNaseH-like_sf"/>
</dbReference>
<proteinExistence type="predicted"/>
<dbReference type="InterPro" id="IPR036397">
    <property type="entry name" value="RNaseH_sf"/>
</dbReference>
<evidence type="ECO:0000313" key="4">
    <source>
        <dbReference type="Proteomes" id="UP001321473"/>
    </source>
</evidence>
<name>A0AAQ4FDQ7_AMBAM</name>
<gene>
    <name evidence="3" type="ORF">V5799_008277</name>
</gene>
<dbReference type="Pfam" id="PF00075">
    <property type="entry name" value="RNase_H"/>
    <property type="match status" value="1"/>
</dbReference>
<dbReference type="PROSITE" id="PS50879">
    <property type="entry name" value="RNASE_H_1"/>
    <property type="match status" value="1"/>
</dbReference>
<dbReference type="GO" id="GO:0003676">
    <property type="term" value="F:nucleic acid binding"/>
    <property type="evidence" value="ECO:0007669"/>
    <property type="project" value="InterPro"/>
</dbReference>
<accession>A0AAQ4FDQ7</accession>
<evidence type="ECO:0000259" key="2">
    <source>
        <dbReference type="PROSITE" id="PS50879"/>
    </source>
</evidence>
<evidence type="ECO:0000256" key="1">
    <source>
        <dbReference type="SAM" id="MobiDB-lite"/>
    </source>
</evidence>
<reference evidence="3 4" key="1">
    <citation type="journal article" date="2023" name="Arcadia Sci">
        <title>De novo assembly of a long-read Amblyomma americanum tick genome.</title>
        <authorList>
            <person name="Chou S."/>
            <person name="Poskanzer K.E."/>
            <person name="Rollins M."/>
            <person name="Thuy-Boun P.S."/>
        </authorList>
    </citation>
    <scope>NUCLEOTIDE SEQUENCE [LARGE SCALE GENOMIC DNA]</scope>
    <source>
        <strain evidence="3">F_SG_1</strain>
        <tissue evidence="3">Salivary glands</tissue>
    </source>
</reference>
<dbReference type="Gene3D" id="3.30.420.10">
    <property type="entry name" value="Ribonuclease H-like superfamily/Ribonuclease H"/>
    <property type="match status" value="1"/>
</dbReference>
<comment type="caution">
    <text evidence="3">The sequence shown here is derived from an EMBL/GenBank/DDBJ whole genome shotgun (WGS) entry which is preliminary data.</text>
</comment>
<feature type="compositionally biased region" description="Acidic residues" evidence="1">
    <location>
        <begin position="49"/>
        <end position="87"/>
    </location>
</feature>
<feature type="domain" description="RNase H type-1" evidence="2">
    <location>
        <begin position="270"/>
        <end position="400"/>
    </location>
</feature>
<feature type="region of interest" description="Disordered" evidence="1">
    <location>
        <begin position="42"/>
        <end position="97"/>
    </location>
</feature>
<dbReference type="InterPro" id="IPR002156">
    <property type="entry name" value="RNaseH_domain"/>
</dbReference>
<protein>
    <recommendedName>
        <fullName evidence="2">RNase H type-1 domain-containing protein</fullName>
    </recommendedName>
</protein>
<organism evidence="3 4">
    <name type="scientific">Amblyomma americanum</name>
    <name type="common">Lone star tick</name>
    <dbReference type="NCBI Taxonomy" id="6943"/>
    <lineage>
        <taxon>Eukaryota</taxon>
        <taxon>Metazoa</taxon>
        <taxon>Ecdysozoa</taxon>
        <taxon>Arthropoda</taxon>
        <taxon>Chelicerata</taxon>
        <taxon>Arachnida</taxon>
        <taxon>Acari</taxon>
        <taxon>Parasitiformes</taxon>
        <taxon>Ixodida</taxon>
        <taxon>Ixodoidea</taxon>
        <taxon>Ixodidae</taxon>
        <taxon>Amblyomminae</taxon>
        <taxon>Amblyomma</taxon>
    </lineage>
</organism>
<evidence type="ECO:0000313" key="3">
    <source>
        <dbReference type="EMBL" id="KAK8785357.1"/>
    </source>
</evidence>
<dbReference type="AlphaFoldDB" id="A0AAQ4FDQ7"/>
<dbReference type="SUPFAM" id="SSF53098">
    <property type="entry name" value="Ribonuclease H-like"/>
    <property type="match status" value="1"/>
</dbReference>
<sequence>MADGAGDGSEGATIPTALFYSARRLPRSRRPRLEDPDIIFAALGNGDISDIDDDEEEVDEAGELDDAVDGDWDNQQELSDSSDEEQPDKESAREYGSWCRKPFEKPAAEFKPVADENESYRDPLLTPYEYFSKAQWNAVDKVHRGAIRQFYGLPRNSPTAATYAETRSWPVSLRAMLTALNHIECMQRSGTCGDLLAHLKAQTRSHMGAAVNQLYKLLGPPPPPPPPRFPPPHQYRPPRIDAVLPGVRSKRSTPHCALRQEVASKVHQEFAGHTIVYTDGSVREEAAGAACIAPSLPAVRQLRLNTPASSLTAELAAISLAADVLAANPAVTRAAILTDSRASLQALHSPERGSRLLRIAALKLHLLGVRGCNISMQWIPSHISVDGNEAADELARAALHPTVPLSRIVTPYDSARLALRRFVTRLHPDPRVASATAMTTIDTTRFARADYVLLLRLRSGSGWTHDRLRRHRDPPAALCAQCGSAYTLEHILCVCPASSRERLALQQGYRDLGLPCSALSEVLFPAAPPISQTAALRHLLRFISECDLRPRL</sequence>
<dbReference type="CDD" id="cd09276">
    <property type="entry name" value="Rnase_HI_RT_non_LTR"/>
    <property type="match status" value="1"/>
</dbReference>
<dbReference type="Proteomes" id="UP001321473">
    <property type="component" value="Unassembled WGS sequence"/>
</dbReference>
<dbReference type="GO" id="GO:0004523">
    <property type="term" value="F:RNA-DNA hybrid ribonuclease activity"/>
    <property type="evidence" value="ECO:0007669"/>
    <property type="project" value="InterPro"/>
</dbReference>